<reference evidence="1" key="1">
    <citation type="submission" date="2022-08" db="UniProtKB">
        <authorList>
            <consortium name="EnsemblMetazoa"/>
        </authorList>
    </citation>
    <scope>IDENTIFICATION</scope>
    <source>
        <strain evidence="1">05x7-T-G4-1.051#20</strain>
    </source>
</reference>
<dbReference type="EnsemblMetazoa" id="G16553.1">
    <property type="protein sequence ID" value="G16553.1:cds"/>
    <property type="gene ID" value="G16553"/>
</dbReference>
<accession>A0A8W8J2D5</accession>
<evidence type="ECO:0000313" key="2">
    <source>
        <dbReference type="Proteomes" id="UP000005408"/>
    </source>
</evidence>
<proteinExistence type="predicted"/>
<sequence>MSDWVDMSVGTPAPGVPVMASTAIKRRRMDEESVGGASEQSEDFQESYIGGAPPTPHMSWITAHKGQTGAQGQMEAAYGHYRQGGNLPPMETEGSEASIGDFESPRSHVMPPGYYGDGTQNIEDPSHSGVIHHLPPVQVPVRFVLSPDRPLCLCCLSQISDLLVVDYFHVTLREVRNESPWILEESDLQSKRVSMET</sequence>
<protein>
    <submittedName>
        <fullName evidence="1">Uncharacterized protein</fullName>
    </submittedName>
</protein>
<keyword evidence="2" id="KW-1185">Reference proteome</keyword>
<name>A0A8W8J2D5_MAGGI</name>
<dbReference type="AlphaFoldDB" id="A0A8W8J2D5"/>
<evidence type="ECO:0000313" key="1">
    <source>
        <dbReference type="EnsemblMetazoa" id="G16553.1:cds"/>
    </source>
</evidence>
<dbReference type="Proteomes" id="UP000005408">
    <property type="component" value="Unassembled WGS sequence"/>
</dbReference>
<organism evidence="1 2">
    <name type="scientific">Magallana gigas</name>
    <name type="common">Pacific oyster</name>
    <name type="synonym">Crassostrea gigas</name>
    <dbReference type="NCBI Taxonomy" id="29159"/>
    <lineage>
        <taxon>Eukaryota</taxon>
        <taxon>Metazoa</taxon>
        <taxon>Spiralia</taxon>
        <taxon>Lophotrochozoa</taxon>
        <taxon>Mollusca</taxon>
        <taxon>Bivalvia</taxon>
        <taxon>Autobranchia</taxon>
        <taxon>Pteriomorphia</taxon>
        <taxon>Ostreida</taxon>
        <taxon>Ostreoidea</taxon>
        <taxon>Ostreidae</taxon>
        <taxon>Magallana</taxon>
    </lineage>
</organism>